<sequence>MTEHESLNYFREKLSNGQVDDELHKLAKETLENHDTSSTLKKLAAKVIWAKEREFSEELLQKSAVYAAYLEVLEKDRFEEELEKYLERSRNGDSLDQNALLILTTFVQRAAKLKKISKDQAKGLLLKTIRFVESRSEDLLHLLKSCINAIRVNTVRTWIGRMTSNKSHHQVLLELISELENIVHAENKSIDLWPPSSSNELENLSSVSADWSWIESTSSTSFRDRSLYASLTIASGLMQNLVRTKSKQIDGLLMSETLLAGLKWHSPTIRRISIKLLSLIDEKSNFFACLKAANDSNLIKLDVKQELSSFPLDNCDTENEELFETILNLLPKIEWSQGQLQEWTRILRSQCSTEESLIIAIDVLQRVDSSFSQTHKSVLTILCLHESSAVRHRAMKALEESLKYFEALIDESIRIYGSSHEVTYDLLKKTTRFDDYMKRFLDKDELDQTHLLLWNCEEVVKKIDDFTVNDWIERIEQLLRYSGSSMFPECPQFSDLATNLSKQQLKPVEFAHLLLNYQKLILNSVTRSDDEEKKWEWSMKIWQSLIRTRHKTVVDLGTELIPKMLKTLESKRIIELFEMAENLLFSVNAKTRTLTITKTLWACCEAKAELFGLLWDKIQEYIKTNLNPTVTARILKIVKYFLAREQCPWSAANEILKILFEKCLLIVENEEDFLVRSAATILFGFVTNLMTRKRELFYFELLIDTWKPIFQIIYKTFAGKKEYSKEYRMLVLAFLSKFRFGTPLLYSKQQICFCNHLSKALLTFLSILSDVRASRATLECIAGLIAYVEVEPLLQKLLEDNAEDFTSHAQKAYFIYTLKRMWSIELQNVLKTKIPYDIAETLYIRQVEEIVDATNKNELDKLCQLVDVDRFHLKWELSANAFGYAVAISSRALRDQQCSDKFRALWKRSAFEALSLSNHCSRMAARCVTEMGLARWHLQPVIAKRILRDYFTG</sequence>
<name>A0AAF3F783_9BILA</name>
<evidence type="ECO:0000313" key="2">
    <source>
        <dbReference type="WBParaSite" id="MBELARI_LOCUS21543"/>
    </source>
</evidence>
<evidence type="ECO:0000313" key="1">
    <source>
        <dbReference type="Proteomes" id="UP000887575"/>
    </source>
</evidence>
<dbReference type="InterPro" id="IPR016024">
    <property type="entry name" value="ARM-type_fold"/>
</dbReference>
<keyword evidence="1" id="KW-1185">Reference proteome</keyword>
<accession>A0AAF3F783</accession>
<protein>
    <submittedName>
        <fullName evidence="2">Uncharacterized protein</fullName>
    </submittedName>
</protein>
<reference evidence="2" key="1">
    <citation type="submission" date="2024-02" db="UniProtKB">
        <authorList>
            <consortium name="WormBaseParasite"/>
        </authorList>
    </citation>
    <scope>IDENTIFICATION</scope>
</reference>
<dbReference type="WBParaSite" id="MBELARI_LOCUS21543">
    <property type="protein sequence ID" value="MBELARI_LOCUS21543"/>
    <property type="gene ID" value="MBELARI_LOCUS21543"/>
</dbReference>
<dbReference type="AlphaFoldDB" id="A0AAF3F783"/>
<organism evidence="1 2">
    <name type="scientific">Mesorhabditis belari</name>
    <dbReference type="NCBI Taxonomy" id="2138241"/>
    <lineage>
        <taxon>Eukaryota</taxon>
        <taxon>Metazoa</taxon>
        <taxon>Ecdysozoa</taxon>
        <taxon>Nematoda</taxon>
        <taxon>Chromadorea</taxon>
        <taxon>Rhabditida</taxon>
        <taxon>Rhabditina</taxon>
        <taxon>Rhabditomorpha</taxon>
        <taxon>Rhabditoidea</taxon>
        <taxon>Rhabditidae</taxon>
        <taxon>Mesorhabditinae</taxon>
        <taxon>Mesorhabditis</taxon>
    </lineage>
</organism>
<proteinExistence type="predicted"/>
<dbReference type="Proteomes" id="UP000887575">
    <property type="component" value="Unassembled WGS sequence"/>
</dbReference>
<dbReference type="SUPFAM" id="SSF48371">
    <property type="entry name" value="ARM repeat"/>
    <property type="match status" value="1"/>
</dbReference>